<dbReference type="SUPFAM" id="SSF53613">
    <property type="entry name" value="Ribokinase-like"/>
    <property type="match status" value="1"/>
</dbReference>
<dbReference type="AlphaFoldDB" id="A0A0R1FJT9"/>
<dbReference type="PANTHER" id="PTHR43085:SF1">
    <property type="entry name" value="PSEUDOURIDINE KINASE-RELATED"/>
    <property type="match status" value="1"/>
</dbReference>
<organism evidence="7 8">
    <name type="scientific">Loigolactobacillus coryniformis subsp. coryniformis KCTC 3167 = DSM 20001</name>
    <dbReference type="NCBI Taxonomy" id="913848"/>
    <lineage>
        <taxon>Bacteria</taxon>
        <taxon>Bacillati</taxon>
        <taxon>Bacillota</taxon>
        <taxon>Bacilli</taxon>
        <taxon>Lactobacillales</taxon>
        <taxon>Lactobacillaceae</taxon>
        <taxon>Loigolactobacillus</taxon>
    </lineage>
</organism>
<comment type="caution">
    <text evidence="7">The sequence shown here is derived from an EMBL/GenBank/DDBJ whole genome shotgun (WGS) entry which is preliminary data.</text>
</comment>
<protein>
    <submittedName>
        <fullName evidence="7">2-keto-3-deoxygluconate kinase</fullName>
    </submittedName>
</protein>
<comment type="similarity">
    <text evidence="1">Belongs to the carbohydrate kinase PfkB family.</text>
</comment>
<proteinExistence type="inferred from homology"/>
<dbReference type="GO" id="GO:0016301">
    <property type="term" value="F:kinase activity"/>
    <property type="evidence" value="ECO:0007669"/>
    <property type="project" value="UniProtKB-KW"/>
</dbReference>
<dbReference type="PATRIC" id="fig|913848.6.peg.2038"/>
<gene>
    <name evidence="7" type="ORF">FD22_GL001996</name>
</gene>
<dbReference type="CDD" id="cd01166">
    <property type="entry name" value="KdgK"/>
    <property type="match status" value="1"/>
</dbReference>
<feature type="domain" description="Carbohydrate kinase PfkB" evidence="6">
    <location>
        <begin position="7"/>
        <end position="302"/>
    </location>
</feature>
<dbReference type="GeneID" id="65917972"/>
<evidence type="ECO:0000256" key="5">
    <source>
        <dbReference type="ARBA" id="ARBA00022840"/>
    </source>
</evidence>
<evidence type="ECO:0000256" key="2">
    <source>
        <dbReference type="ARBA" id="ARBA00022679"/>
    </source>
</evidence>
<sequence>MSEFLTIGEPLVVFAAQEVDTKLADATHFQKFLAGAELNVAVGVSRLGHASQYVSQVGQDPFGEFIINAIQANNIATDNITTTPDAWTGYQLKEKVSSGDPNTFYFRKNSAAAQLTPAAIDNIDFTGLKHIHLSGIFPALSNNSRAAFQRLIDKAREQNITTTFDPNLRPALWASEAEMIATINDFAGQADIVMPGINEGQILLGSTDPNTIADFYLAKGAKLVIVKVGAEGAFAKTKTRSYFVPGFAVKQVVDTVGAGDGFAVGFITARLEGLSIEAALQRGNAIGALAVQHPGDNDGYPTAVELQRFLDQSTTLEVAE</sequence>
<dbReference type="PROSITE" id="PS00584">
    <property type="entry name" value="PFKB_KINASES_2"/>
    <property type="match status" value="1"/>
</dbReference>
<keyword evidence="2" id="KW-0808">Transferase</keyword>
<accession>A0A0R1FJT9</accession>
<evidence type="ECO:0000256" key="3">
    <source>
        <dbReference type="ARBA" id="ARBA00022741"/>
    </source>
</evidence>
<dbReference type="InterPro" id="IPR050306">
    <property type="entry name" value="PfkB_Carbo_kinase"/>
</dbReference>
<evidence type="ECO:0000256" key="1">
    <source>
        <dbReference type="ARBA" id="ARBA00010688"/>
    </source>
</evidence>
<keyword evidence="3" id="KW-0547">Nucleotide-binding</keyword>
<evidence type="ECO:0000259" key="6">
    <source>
        <dbReference type="Pfam" id="PF00294"/>
    </source>
</evidence>
<dbReference type="PANTHER" id="PTHR43085">
    <property type="entry name" value="HEXOKINASE FAMILY MEMBER"/>
    <property type="match status" value="1"/>
</dbReference>
<dbReference type="EMBL" id="AZCN01000006">
    <property type="protein sequence ID" value="KRK18935.1"/>
    <property type="molecule type" value="Genomic_DNA"/>
</dbReference>
<reference evidence="7 8" key="1">
    <citation type="journal article" date="2015" name="Genome Announc.">
        <title>Expanding the biotechnology potential of lactobacilli through comparative genomics of 213 strains and associated genera.</title>
        <authorList>
            <person name="Sun Z."/>
            <person name="Harris H.M."/>
            <person name="McCann A."/>
            <person name="Guo C."/>
            <person name="Argimon S."/>
            <person name="Zhang W."/>
            <person name="Yang X."/>
            <person name="Jeffery I.B."/>
            <person name="Cooney J.C."/>
            <person name="Kagawa T.F."/>
            <person name="Liu W."/>
            <person name="Song Y."/>
            <person name="Salvetti E."/>
            <person name="Wrobel A."/>
            <person name="Rasinkangas P."/>
            <person name="Parkhill J."/>
            <person name="Rea M.C."/>
            <person name="O'Sullivan O."/>
            <person name="Ritari J."/>
            <person name="Douillard F.P."/>
            <person name="Paul Ross R."/>
            <person name="Yang R."/>
            <person name="Briner A.E."/>
            <person name="Felis G.E."/>
            <person name="de Vos W.M."/>
            <person name="Barrangou R."/>
            <person name="Klaenhammer T.R."/>
            <person name="Caufield P.W."/>
            <person name="Cui Y."/>
            <person name="Zhang H."/>
            <person name="O'Toole P.W."/>
        </authorList>
    </citation>
    <scope>NUCLEOTIDE SEQUENCE [LARGE SCALE GENOMIC DNA]</scope>
    <source>
        <strain evidence="7 8">DSM 20001</strain>
    </source>
</reference>
<dbReference type="eggNOG" id="COG0524">
    <property type="taxonomic scope" value="Bacteria"/>
</dbReference>
<keyword evidence="5" id="KW-0067">ATP-binding</keyword>
<dbReference type="Gene3D" id="3.40.1190.20">
    <property type="match status" value="1"/>
</dbReference>
<evidence type="ECO:0000313" key="7">
    <source>
        <dbReference type="EMBL" id="KRK18935.1"/>
    </source>
</evidence>
<name>A0A0R1FJT9_9LACO</name>
<evidence type="ECO:0000313" key="8">
    <source>
        <dbReference type="Proteomes" id="UP000051181"/>
    </source>
</evidence>
<dbReference type="InterPro" id="IPR002173">
    <property type="entry name" value="Carboh/pur_kinase_PfkB_CS"/>
</dbReference>
<dbReference type="InterPro" id="IPR011611">
    <property type="entry name" value="PfkB_dom"/>
</dbReference>
<dbReference type="Proteomes" id="UP000051181">
    <property type="component" value="Unassembled WGS sequence"/>
</dbReference>
<dbReference type="Pfam" id="PF00294">
    <property type="entry name" value="PfkB"/>
    <property type="match status" value="1"/>
</dbReference>
<dbReference type="GO" id="GO:0005524">
    <property type="term" value="F:ATP binding"/>
    <property type="evidence" value="ECO:0007669"/>
    <property type="project" value="UniProtKB-KW"/>
</dbReference>
<dbReference type="InterPro" id="IPR029056">
    <property type="entry name" value="Ribokinase-like"/>
</dbReference>
<dbReference type="RefSeq" id="WP_003677441.1">
    <property type="nucleotide sequence ID" value="NZ_AZCN01000006.1"/>
</dbReference>
<evidence type="ECO:0000256" key="4">
    <source>
        <dbReference type="ARBA" id="ARBA00022777"/>
    </source>
</evidence>
<keyword evidence="4 7" id="KW-0418">Kinase</keyword>